<keyword evidence="14" id="KW-0540">Nuclease</keyword>
<dbReference type="EMBL" id="AFIJ01000007">
    <property type="protein sequence ID" value="EGL42054.1"/>
    <property type="molecule type" value="Genomic_DNA"/>
</dbReference>
<dbReference type="SUPFAM" id="SSF48150">
    <property type="entry name" value="DNA-glycosylase"/>
    <property type="match status" value="1"/>
</dbReference>
<dbReference type="GO" id="GO:0051539">
    <property type="term" value="F:4 iron, 4 sulfur cluster binding"/>
    <property type="evidence" value="ECO:0007669"/>
    <property type="project" value="UniProtKB-UniRule"/>
</dbReference>
<dbReference type="InterPro" id="IPR004035">
    <property type="entry name" value="Endouclease-III_FeS-bd_BS"/>
</dbReference>
<keyword evidence="17" id="KW-1185">Reference proteome</keyword>
<evidence type="ECO:0000256" key="7">
    <source>
        <dbReference type="ARBA" id="ARBA00023014"/>
    </source>
</evidence>
<dbReference type="SMART" id="SM00525">
    <property type="entry name" value="FES"/>
    <property type="match status" value="1"/>
</dbReference>
<keyword evidence="3 12" id="KW-0479">Metal-binding</keyword>
<evidence type="ECO:0000256" key="3">
    <source>
        <dbReference type="ARBA" id="ARBA00022723"/>
    </source>
</evidence>
<keyword evidence="4 12" id="KW-0227">DNA damage</keyword>
<evidence type="ECO:0000256" key="2">
    <source>
        <dbReference type="ARBA" id="ARBA00022485"/>
    </source>
</evidence>
<comment type="catalytic activity">
    <reaction evidence="12">
        <text>2'-deoxyribonucleotide-(2'-deoxyribose 5'-phosphate)-2'-deoxyribonucleotide-DNA = a 3'-end 2'-deoxyribonucleotide-(2,3-dehydro-2,3-deoxyribose 5'-phosphate)-DNA + a 5'-end 5'-phospho-2'-deoxyribonucleoside-DNA + H(+)</text>
        <dbReference type="Rhea" id="RHEA:66592"/>
        <dbReference type="Rhea" id="RHEA-COMP:13180"/>
        <dbReference type="Rhea" id="RHEA-COMP:16897"/>
        <dbReference type="Rhea" id="RHEA-COMP:17067"/>
        <dbReference type="ChEBI" id="CHEBI:15378"/>
        <dbReference type="ChEBI" id="CHEBI:136412"/>
        <dbReference type="ChEBI" id="CHEBI:157695"/>
        <dbReference type="ChEBI" id="CHEBI:167181"/>
        <dbReference type="EC" id="4.2.99.18"/>
    </reaction>
</comment>
<comment type="similarity">
    <text evidence="1 12">Belongs to the Nth/MutY family.</text>
</comment>
<reference evidence="15 17" key="3">
    <citation type="submission" date="2011-04" db="EMBL/GenBank/DDBJ databases">
        <authorList>
            <person name="Harkins D.M."/>
            <person name="Madupu R."/>
            <person name="Durkin A.S."/>
            <person name="Torralba M."/>
            <person name="Methe B."/>
            <person name="Sutton G.G."/>
            <person name="Nelson K.E."/>
        </authorList>
    </citation>
    <scope>NUCLEOTIDE SEQUENCE [LARGE SCALE GENOMIC DNA]</scope>
    <source>
        <strain evidence="15 17">UPII 199-6</strain>
    </source>
</reference>
<feature type="domain" description="HhH-GPD" evidence="13">
    <location>
        <begin position="39"/>
        <end position="186"/>
    </location>
</feature>
<accession>D3LVR9</accession>
<evidence type="ECO:0000313" key="17">
    <source>
        <dbReference type="Proteomes" id="UP000004018"/>
    </source>
</evidence>
<feature type="binding site" evidence="12">
    <location>
        <position position="204"/>
    </location>
    <ligand>
        <name>[4Fe-4S] cluster</name>
        <dbReference type="ChEBI" id="CHEBI:49883"/>
    </ligand>
</feature>
<evidence type="ECO:0000313" key="16">
    <source>
        <dbReference type="Proteomes" id="UP000003242"/>
    </source>
</evidence>
<dbReference type="Gene3D" id="1.10.1670.10">
    <property type="entry name" value="Helix-hairpin-Helix base-excision DNA repair enzymes (C-terminal)"/>
    <property type="match status" value="1"/>
</dbReference>
<dbReference type="InterPro" id="IPR005759">
    <property type="entry name" value="Nth"/>
</dbReference>
<proteinExistence type="inferred from homology"/>
<keyword evidence="9 12" id="KW-0234">DNA repair</keyword>
<dbReference type="Gene3D" id="1.10.340.30">
    <property type="entry name" value="Hypothetical protein, domain 2"/>
    <property type="match status" value="1"/>
</dbReference>
<evidence type="ECO:0000256" key="8">
    <source>
        <dbReference type="ARBA" id="ARBA00023125"/>
    </source>
</evidence>
<evidence type="ECO:0000256" key="5">
    <source>
        <dbReference type="ARBA" id="ARBA00022801"/>
    </source>
</evidence>
<dbReference type="NCBIfam" id="TIGR01083">
    <property type="entry name" value="nth"/>
    <property type="match status" value="1"/>
</dbReference>
<dbReference type="PANTHER" id="PTHR10359:SF18">
    <property type="entry name" value="ENDONUCLEASE III"/>
    <property type="match status" value="1"/>
</dbReference>
<evidence type="ECO:0000256" key="12">
    <source>
        <dbReference type="HAMAP-Rule" id="MF_00942"/>
    </source>
</evidence>
<dbReference type="Proteomes" id="UP000004018">
    <property type="component" value="Unassembled WGS sequence"/>
</dbReference>
<dbReference type="CDD" id="cd00056">
    <property type="entry name" value="ENDO3c"/>
    <property type="match status" value="1"/>
</dbReference>
<evidence type="ECO:0000256" key="11">
    <source>
        <dbReference type="ARBA" id="ARBA00023295"/>
    </source>
</evidence>
<dbReference type="eggNOG" id="COG0177">
    <property type="taxonomic scope" value="Bacteria"/>
</dbReference>
<keyword evidence="8 12" id="KW-0238">DNA-binding</keyword>
<evidence type="ECO:0000313" key="15">
    <source>
        <dbReference type="EMBL" id="EGL42054.1"/>
    </source>
</evidence>
<reference evidence="14" key="2">
    <citation type="submission" date="2009-12" db="EMBL/GenBank/DDBJ databases">
        <authorList>
            <person name="Madupu R."/>
            <person name="Durkin A.S."/>
            <person name="Torralba M."/>
            <person name="Methe B."/>
            <person name="Sutton G.G."/>
            <person name="Strausberg R.L."/>
            <person name="Nelson K.E."/>
        </authorList>
    </citation>
    <scope>NUCLEOTIDE SEQUENCE</scope>
    <source>
        <strain evidence="14">28L</strain>
    </source>
</reference>
<keyword evidence="10 12" id="KW-0456">Lyase</keyword>
<name>D3LVR9_9FIRM</name>
<evidence type="ECO:0000256" key="1">
    <source>
        <dbReference type="ARBA" id="ARBA00008343"/>
    </source>
</evidence>
<dbReference type="EC" id="4.2.99.18" evidence="12"/>
<dbReference type="GO" id="GO:0046872">
    <property type="term" value="F:metal ion binding"/>
    <property type="evidence" value="ECO:0007669"/>
    <property type="project" value="UniProtKB-KW"/>
</dbReference>
<feature type="binding site" evidence="12">
    <location>
        <position position="188"/>
    </location>
    <ligand>
        <name>[4Fe-4S] cluster</name>
        <dbReference type="ChEBI" id="CHEBI:49883"/>
    </ligand>
</feature>
<keyword evidence="7 12" id="KW-0411">Iron-sulfur</keyword>
<dbReference type="InterPro" id="IPR003651">
    <property type="entry name" value="Endonuclease3_FeS-loop_motif"/>
</dbReference>
<keyword evidence="2 12" id="KW-0004">4Fe-4S</keyword>
<dbReference type="OrthoDB" id="9800977at2"/>
<dbReference type="GO" id="GO:0003677">
    <property type="term" value="F:DNA binding"/>
    <property type="evidence" value="ECO:0007669"/>
    <property type="project" value="UniProtKB-UniRule"/>
</dbReference>
<dbReference type="InterPro" id="IPR003265">
    <property type="entry name" value="HhH-GPD_domain"/>
</dbReference>
<organism evidence="14 16">
    <name type="scientific">Megasphaera lornae</name>
    <dbReference type="NCBI Taxonomy" id="1000568"/>
    <lineage>
        <taxon>Bacteria</taxon>
        <taxon>Bacillati</taxon>
        <taxon>Bacillota</taxon>
        <taxon>Negativicutes</taxon>
        <taxon>Veillonellales</taxon>
        <taxon>Veillonellaceae</taxon>
        <taxon>Megasphaera</taxon>
    </lineage>
</organism>
<sequence length="214" mass="23875">MITKAVKQQILQRFQDRYGILKPALHYTTPFELLVAVVLSAQCTDERVNSVTAGLFPKYGTPERMLTLGLTGLEEKIHTCGLYHNKAKNILATCAVLCEKYQGCVPRTFEELVTLPGVGRKTANVLISILFQTPAIAVDTHVFRVSNRLQLAVGTTPLAVEKGLQKVIPEPWWSRAHHWLIWHGRKVCKARKPLCDQCFLADLCPFAGATHTKA</sequence>
<feature type="binding site" evidence="12">
    <location>
        <position position="198"/>
    </location>
    <ligand>
        <name>[4Fe-4S] cluster</name>
        <dbReference type="ChEBI" id="CHEBI:49883"/>
    </ligand>
</feature>
<reference evidence="16" key="1">
    <citation type="submission" date="2009-12" db="EMBL/GenBank/DDBJ databases">
        <title>Sequence of Clostridiales genomosp. BVAB3 str. UPII9-5.</title>
        <authorList>
            <person name="Madupu R."/>
            <person name="Durkin A.S."/>
            <person name="Torralba M."/>
            <person name="Methe B."/>
            <person name="Sutton G.G."/>
            <person name="Strausberg R.L."/>
            <person name="Nelson K.E."/>
        </authorList>
    </citation>
    <scope>NUCLEOTIDE SEQUENCE [LARGE SCALE GENOMIC DNA]</scope>
    <source>
        <strain evidence="16">28L</strain>
    </source>
</reference>
<comment type="function">
    <text evidence="12">DNA repair enzyme that has both DNA N-glycosylase activity and AP-lyase activity. The DNA N-glycosylase activity releases various damaged pyrimidines from DNA by cleaving the N-glycosidic bond, leaving an AP (apurinic/apyrimidinic) site. The AP-lyase activity cleaves the phosphodiester bond 3' to the AP site by a beta-elimination, leaving a 3'-terminal unsaturated sugar and a product with a terminal 5'-phosphate.</text>
</comment>
<gene>
    <name evidence="12 14" type="primary">nth</name>
    <name evidence="14" type="ORF">HMPREF0889_1076</name>
    <name evidence="15" type="ORF">HMPREF1039_0231</name>
</gene>
<comment type="caution">
    <text evidence="14">The sequence shown here is derived from an EMBL/GenBank/DDBJ whole genome shotgun (WGS) entry which is preliminary data.</text>
</comment>
<keyword evidence="11 12" id="KW-0326">Glycosidase</keyword>
<dbReference type="PIRSF" id="PIRSF001435">
    <property type="entry name" value="Nth"/>
    <property type="match status" value="1"/>
</dbReference>
<dbReference type="PROSITE" id="PS00764">
    <property type="entry name" value="ENDONUCLEASE_III_1"/>
    <property type="match status" value="1"/>
</dbReference>
<dbReference type="FunFam" id="1.10.1670.10:FF:000001">
    <property type="entry name" value="Endonuclease III"/>
    <property type="match status" value="1"/>
</dbReference>
<dbReference type="Proteomes" id="UP000003242">
    <property type="component" value="Unassembled WGS sequence"/>
</dbReference>
<dbReference type="HAMAP" id="MF_00942">
    <property type="entry name" value="Nth"/>
    <property type="match status" value="1"/>
</dbReference>
<evidence type="ECO:0000256" key="9">
    <source>
        <dbReference type="ARBA" id="ARBA00023204"/>
    </source>
</evidence>
<dbReference type="EMBL" id="ADGP01000021">
    <property type="protein sequence ID" value="EFD93722.1"/>
    <property type="molecule type" value="Genomic_DNA"/>
</dbReference>
<dbReference type="FunFam" id="1.10.340.30:FF:000001">
    <property type="entry name" value="Endonuclease III"/>
    <property type="match status" value="1"/>
</dbReference>
<dbReference type="AlphaFoldDB" id="D3LVR9"/>
<dbReference type="InterPro" id="IPR000445">
    <property type="entry name" value="HhH_motif"/>
</dbReference>
<evidence type="ECO:0000256" key="10">
    <source>
        <dbReference type="ARBA" id="ARBA00023239"/>
    </source>
</evidence>
<protein>
    <recommendedName>
        <fullName evidence="12">Endonuclease III</fullName>
        <ecNumber evidence="12">4.2.99.18</ecNumber>
    </recommendedName>
    <alternativeName>
        <fullName evidence="12">DNA-(apurinic or apyrimidinic site) lyase</fullName>
    </alternativeName>
</protein>
<dbReference type="GO" id="GO:0140078">
    <property type="term" value="F:class I DNA-(apurinic or apyrimidinic site) endonuclease activity"/>
    <property type="evidence" value="ECO:0007669"/>
    <property type="project" value="UniProtKB-EC"/>
</dbReference>
<keyword evidence="5 12" id="KW-0378">Hydrolase</keyword>
<dbReference type="STRING" id="699218.HMPREF0889_1076"/>
<dbReference type="InterPro" id="IPR011257">
    <property type="entry name" value="DNA_glycosylase"/>
</dbReference>
<dbReference type="InterPro" id="IPR023170">
    <property type="entry name" value="HhH_base_excis_C"/>
</dbReference>
<evidence type="ECO:0000256" key="6">
    <source>
        <dbReference type="ARBA" id="ARBA00023004"/>
    </source>
</evidence>
<dbReference type="Pfam" id="PF00730">
    <property type="entry name" value="HhH-GPD"/>
    <property type="match status" value="1"/>
</dbReference>
<dbReference type="PANTHER" id="PTHR10359">
    <property type="entry name" value="A/G-SPECIFIC ADENINE GLYCOSYLASE/ENDONUCLEASE III"/>
    <property type="match status" value="1"/>
</dbReference>
<dbReference type="GO" id="GO:0006285">
    <property type="term" value="P:base-excision repair, AP site formation"/>
    <property type="evidence" value="ECO:0007669"/>
    <property type="project" value="TreeGrafter"/>
</dbReference>
<dbReference type="Pfam" id="PF00633">
    <property type="entry name" value="HHH"/>
    <property type="match status" value="1"/>
</dbReference>
<evidence type="ECO:0000259" key="13">
    <source>
        <dbReference type="SMART" id="SM00478"/>
    </source>
</evidence>
<dbReference type="SMART" id="SM00478">
    <property type="entry name" value="ENDO3c"/>
    <property type="match status" value="1"/>
</dbReference>
<comment type="cofactor">
    <cofactor evidence="12">
        <name>[4Fe-4S] cluster</name>
        <dbReference type="ChEBI" id="CHEBI:49883"/>
    </cofactor>
    <text evidence="12">Binds 1 [4Fe-4S] cluster.</text>
</comment>
<keyword evidence="14" id="KW-0255">Endonuclease</keyword>
<dbReference type="RefSeq" id="WP_007390515.1">
    <property type="nucleotide sequence ID" value="NZ_ADGP01000021.1"/>
</dbReference>
<dbReference type="GO" id="GO:0019104">
    <property type="term" value="F:DNA N-glycosylase activity"/>
    <property type="evidence" value="ECO:0007669"/>
    <property type="project" value="UniProtKB-UniRule"/>
</dbReference>
<dbReference type="Pfam" id="PF10576">
    <property type="entry name" value="EndIII_4Fe-2S"/>
    <property type="match status" value="1"/>
</dbReference>
<evidence type="ECO:0000256" key="4">
    <source>
        <dbReference type="ARBA" id="ARBA00022763"/>
    </source>
</evidence>
<keyword evidence="6 12" id="KW-0408">Iron</keyword>
<feature type="binding site" evidence="12">
    <location>
        <position position="195"/>
    </location>
    <ligand>
        <name>[4Fe-4S] cluster</name>
        <dbReference type="ChEBI" id="CHEBI:49883"/>
    </ligand>
</feature>
<evidence type="ECO:0000313" key="14">
    <source>
        <dbReference type="EMBL" id="EFD93722.1"/>
    </source>
</evidence>